<comment type="caution">
    <text evidence="2">The sequence shown here is derived from an EMBL/GenBank/DDBJ whole genome shotgun (WGS) entry which is preliminary data.</text>
</comment>
<keyword evidence="1" id="KW-0812">Transmembrane</keyword>
<organism evidence="2 3">
    <name type="scientific">Chitinophaga agrisoli</name>
    <dbReference type="NCBI Taxonomy" id="2607653"/>
    <lineage>
        <taxon>Bacteria</taxon>
        <taxon>Pseudomonadati</taxon>
        <taxon>Bacteroidota</taxon>
        <taxon>Chitinophagia</taxon>
        <taxon>Chitinophagales</taxon>
        <taxon>Chitinophagaceae</taxon>
        <taxon>Chitinophaga</taxon>
    </lineage>
</organism>
<reference evidence="2 3" key="2">
    <citation type="submission" date="2019-09" db="EMBL/GenBank/DDBJ databases">
        <authorList>
            <person name="Jin C."/>
        </authorList>
    </citation>
    <scope>NUCLEOTIDE SEQUENCE [LARGE SCALE GENOMIC DNA]</scope>
    <source>
        <strain evidence="2 3">BN140078</strain>
    </source>
</reference>
<sequence length="180" mass="20119">MSILSGIVIVLAALIALLLIVALFVKKGYTIEREITINQSKQTVFNYVKLIRNQDNFNKWNMEDPNSKKTFRGTDGAAGFVYAWDSENKKVGKGEQEIKNVREGEGIDTELRFIRPFEGKADAHITTAAVSGDQTKVKWSFSSSTKYPMNIMLVLLNLEGMLAKDLESSLANLKTVLENL</sequence>
<feature type="transmembrane region" description="Helical" evidence="1">
    <location>
        <begin position="6"/>
        <end position="25"/>
    </location>
</feature>
<dbReference type="EMBL" id="VUOC01000001">
    <property type="protein sequence ID" value="KAA2244408.1"/>
    <property type="molecule type" value="Genomic_DNA"/>
</dbReference>
<evidence type="ECO:0000313" key="3">
    <source>
        <dbReference type="Proteomes" id="UP000324611"/>
    </source>
</evidence>
<dbReference type="InterPro" id="IPR023393">
    <property type="entry name" value="START-like_dom_sf"/>
</dbReference>
<reference evidence="2 3" key="1">
    <citation type="submission" date="2019-09" db="EMBL/GenBank/DDBJ databases">
        <title>Chitinophaga ginsengihumi sp. nov., isolated from soil of ginseng rhizosphere.</title>
        <authorList>
            <person name="Lee J."/>
        </authorList>
    </citation>
    <scope>NUCLEOTIDE SEQUENCE [LARGE SCALE GENOMIC DNA]</scope>
    <source>
        <strain evidence="2 3">BN140078</strain>
    </source>
</reference>
<gene>
    <name evidence="2" type="ORF">F0L74_00010</name>
</gene>
<keyword evidence="1" id="KW-0472">Membrane</keyword>
<evidence type="ECO:0000256" key="1">
    <source>
        <dbReference type="SAM" id="Phobius"/>
    </source>
</evidence>
<protein>
    <submittedName>
        <fullName evidence="2">SRPBCC family protein</fullName>
    </submittedName>
</protein>
<name>A0A5B2W0D9_9BACT</name>
<dbReference type="SUPFAM" id="SSF55961">
    <property type="entry name" value="Bet v1-like"/>
    <property type="match status" value="1"/>
</dbReference>
<keyword evidence="1" id="KW-1133">Transmembrane helix</keyword>
<dbReference type="CDD" id="cd07818">
    <property type="entry name" value="SRPBCC_1"/>
    <property type="match status" value="1"/>
</dbReference>
<accession>A0A5B2W0D9</accession>
<evidence type="ECO:0000313" key="2">
    <source>
        <dbReference type="EMBL" id="KAA2244408.1"/>
    </source>
</evidence>
<keyword evidence="3" id="KW-1185">Reference proteome</keyword>
<dbReference type="Proteomes" id="UP000324611">
    <property type="component" value="Unassembled WGS sequence"/>
</dbReference>
<dbReference type="RefSeq" id="WP_149835806.1">
    <property type="nucleotide sequence ID" value="NZ_VUOC01000001.1"/>
</dbReference>
<dbReference type="AlphaFoldDB" id="A0A5B2W0D9"/>
<proteinExistence type="predicted"/>
<dbReference type="Gene3D" id="3.30.530.20">
    <property type="match status" value="1"/>
</dbReference>